<dbReference type="InterPro" id="IPR018202">
    <property type="entry name" value="Ser_caboxypep_ser_AS"/>
</dbReference>
<dbReference type="OrthoDB" id="443318at2759"/>
<dbReference type="InterPro" id="IPR001563">
    <property type="entry name" value="Peptidase_S10"/>
</dbReference>
<proteinExistence type="inferred from homology"/>
<keyword evidence="8" id="KW-1185">Reference proteome</keyword>
<evidence type="ECO:0000256" key="5">
    <source>
        <dbReference type="ARBA" id="ARBA00023180"/>
    </source>
</evidence>
<feature type="signal peptide" evidence="6">
    <location>
        <begin position="1"/>
        <end position="22"/>
    </location>
</feature>
<reference evidence="8" key="1">
    <citation type="journal article" date="2014" name="Proc. Natl. Acad. Sci. U.S.A.">
        <title>Extensive sampling of basidiomycete genomes demonstrates inadequacy of the white-rot/brown-rot paradigm for wood decay fungi.</title>
        <authorList>
            <person name="Riley R."/>
            <person name="Salamov A.A."/>
            <person name="Brown D.W."/>
            <person name="Nagy L.G."/>
            <person name="Floudas D."/>
            <person name="Held B.W."/>
            <person name="Levasseur A."/>
            <person name="Lombard V."/>
            <person name="Morin E."/>
            <person name="Otillar R."/>
            <person name="Lindquist E.A."/>
            <person name="Sun H."/>
            <person name="LaButti K.M."/>
            <person name="Schmutz J."/>
            <person name="Jabbour D."/>
            <person name="Luo H."/>
            <person name="Baker S.E."/>
            <person name="Pisabarro A.G."/>
            <person name="Walton J.D."/>
            <person name="Blanchette R.A."/>
            <person name="Henrissat B."/>
            <person name="Martin F."/>
            <person name="Cullen D."/>
            <person name="Hibbett D.S."/>
            <person name="Grigoriev I.V."/>
        </authorList>
    </citation>
    <scope>NUCLEOTIDE SEQUENCE [LARGE SCALE GENOMIC DNA]</scope>
    <source>
        <strain evidence="8">CBS 339.88</strain>
    </source>
</reference>
<accession>A0A067TBP0</accession>
<dbReference type="AlphaFoldDB" id="A0A067TBP0"/>
<name>A0A067TBP0_GALM3</name>
<dbReference type="Pfam" id="PF00450">
    <property type="entry name" value="Peptidase_S10"/>
    <property type="match status" value="1"/>
</dbReference>
<dbReference type="InterPro" id="IPR029058">
    <property type="entry name" value="AB_hydrolase_fold"/>
</dbReference>
<dbReference type="GO" id="GO:0004185">
    <property type="term" value="F:serine-type carboxypeptidase activity"/>
    <property type="evidence" value="ECO:0007669"/>
    <property type="project" value="UniProtKB-UniRule"/>
</dbReference>
<feature type="chain" id="PRO_5006512188" description="Carboxypeptidase" evidence="6">
    <location>
        <begin position="23"/>
        <end position="636"/>
    </location>
</feature>
<evidence type="ECO:0000256" key="1">
    <source>
        <dbReference type="ARBA" id="ARBA00009431"/>
    </source>
</evidence>
<comment type="similarity">
    <text evidence="1 6">Belongs to the peptidase S10 family.</text>
</comment>
<dbReference type="HOGENOM" id="CLU_440163_0_0_1"/>
<sequence>MTCRRLASCLAFALLVAPLAVSQDPTLPNTFPHAYPGQPRGDFSPVWQNYFQVTSKLPNVTFDVGRMFAGNIPVQRAGHPNDTLFFIGVEKSRGSLTALSTPSNRDPWGIWLNGGPGSSSMYGMFLENGPININGDYSASPNPYGWNKLADYFWIDQPVGVGFSTSDSNGYALDEDQIGRDFMGFLGNLVKVFPSLATRPLYLTGESYAGQYIPYITKAYFAMKNPPVQLAKIAIGDGTFTSEPVFELLPALSVLETYPQIIGYDQDVYNYFKAQTAYCGFNINLTYPQNGIIPDVNFIQPTQRDIPFAQRMKSSRKNFLMELTRRGEEQSRSLVKRDREIEKQAWKRDLSLRTNGTVDPWYGCFLLDEFIDYALNYTFPWNLTDNPDGFSFNVYDIPDALNPKVARDATVFLNDPRTRAAFHAPTSKDWETTFDFPFGSNEEDPSPMSINIFNALAANATAHGVGVVLYSGNDDALIPHRGTEIAIQNTTFGGIQGFTRKPSTPWINDAGQFAGVVHQERGWTYVLVYGAGHLLAQASPATALTMAREFIFGNNPTGLVSKTRSGATTVVGGEVKSLSGNLQGGDKIFYGNGATQSTYVFPAATRSAWKTFINAQNAEPTAPPSRIMRNALVNLR</sequence>
<keyword evidence="3 6" id="KW-0645">Protease</keyword>
<dbReference type="Gene3D" id="3.40.50.1820">
    <property type="entry name" value="alpha/beta hydrolase"/>
    <property type="match status" value="1"/>
</dbReference>
<dbReference type="EMBL" id="KL142371">
    <property type="protein sequence ID" value="KDR80630.1"/>
    <property type="molecule type" value="Genomic_DNA"/>
</dbReference>
<evidence type="ECO:0000313" key="8">
    <source>
        <dbReference type="Proteomes" id="UP000027222"/>
    </source>
</evidence>
<dbReference type="SUPFAM" id="SSF53474">
    <property type="entry name" value="alpha/beta-Hydrolases"/>
    <property type="match status" value="1"/>
</dbReference>
<dbReference type="PROSITE" id="PS00131">
    <property type="entry name" value="CARBOXYPEPT_SER_SER"/>
    <property type="match status" value="1"/>
</dbReference>
<evidence type="ECO:0000313" key="7">
    <source>
        <dbReference type="EMBL" id="KDR80630.1"/>
    </source>
</evidence>
<keyword evidence="6" id="KW-0732">Signal</keyword>
<dbReference type="PRINTS" id="PR00724">
    <property type="entry name" value="CRBOXYPTASEC"/>
</dbReference>
<evidence type="ECO:0000256" key="6">
    <source>
        <dbReference type="RuleBase" id="RU361156"/>
    </source>
</evidence>
<keyword evidence="2 6" id="KW-0121">Carboxypeptidase</keyword>
<dbReference type="EC" id="3.4.16.-" evidence="6"/>
<dbReference type="GO" id="GO:0006508">
    <property type="term" value="P:proteolysis"/>
    <property type="evidence" value="ECO:0007669"/>
    <property type="project" value="UniProtKB-KW"/>
</dbReference>
<evidence type="ECO:0000256" key="2">
    <source>
        <dbReference type="ARBA" id="ARBA00022645"/>
    </source>
</evidence>
<organism evidence="7 8">
    <name type="scientific">Galerina marginata (strain CBS 339.88)</name>
    <dbReference type="NCBI Taxonomy" id="685588"/>
    <lineage>
        <taxon>Eukaryota</taxon>
        <taxon>Fungi</taxon>
        <taxon>Dikarya</taxon>
        <taxon>Basidiomycota</taxon>
        <taxon>Agaricomycotina</taxon>
        <taxon>Agaricomycetes</taxon>
        <taxon>Agaricomycetidae</taxon>
        <taxon>Agaricales</taxon>
        <taxon>Agaricineae</taxon>
        <taxon>Strophariaceae</taxon>
        <taxon>Galerina</taxon>
    </lineage>
</organism>
<keyword evidence="5" id="KW-0325">Glycoprotein</keyword>
<dbReference type="PANTHER" id="PTHR11802:SF479">
    <property type="entry name" value="CARBOXYPEPTIDASE"/>
    <property type="match status" value="1"/>
</dbReference>
<gene>
    <name evidence="7" type="ORF">GALMADRAFT_240974</name>
</gene>
<evidence type="ECO:0000256" key="3">
    <source>
        <dbReference type="ARBA" id="ARBA00022670"/>
    </source>
</evidence>
<dbReference type="Proteomes" id="UP000027222">
    <property type="component" value="Unassembled WGS sequence"/>
</dbReference>
<dbReference type="PANTHER" id="PTHR11802">
    <property type="entry name" value="SERINE PROTEASE FAMILY S10 SERINE CARBOXYPEPTIDASE"/>
    <property type="match status" value="1"/>
</dbReference>
<evidence type="ECO:0000256" key="4">
    <source>
        <dbReference type="ARBA" id="ARBA00022801"/>
    </source>
</evidence>
<keyword evidence="4 6" id="KW-0378">Hydrolase</keyword>
<protein>
    <recommendedName>
        <fullName evidence="6">Carboxypeptidase</fullName>
        <ecNumber evidence="6">3.4.16.-</ecNumber>
    </recommendedName>
</protein>